<dbReference type="RefSeq" id="WP_202246389.1">
    <property type="nucleotide sequence ID" value="NZ_JAESIY010000014.1"/>
</dbReference>
<evidence type="ECO:0000259" key="1">
    <source>
        <dbReference type="Pfam" id="PF00534"/>
    </source>
</evidence>
<dbReference type="CDD" id="cd03801">
    <property type="entry name" value="GT4_PimA-like"/>
    <property type="match status" value="1"/>
</dbReference>
<dbReference type="GO" id="GO:0016757">
    <property type="term" value="F:glycosyltransferase activity"/>
    <property type="evidence" value="ECO:0007669"/>
    <property type="project" value="InterPro"/>
</dbReference>
<feature type="domain" description="Glycosyltransferase subfamily 4-like N-terminal" evidence="2">
    <location>
        <begin position="14"/>
        <end position="164"/>
    </location>
</feature>
<dbReference type="InterPro" id="IPR028098">
    <property type="entry name" value="Glyco_trans_4-like_N"/>
</dbReference>
<accession>A0A937FD63</accession>
<reference evidence="3" key="1">
    <citation type="submission" date="2021-01" db="EMBL/GenBank/DDBJ databases">
        <title>Fulvivirga kasyanovii gen. nov., sp nov., a novel member of the phylum Bacteroidetes isolated from seawater in a mussel farm.</title>
        <authorList>
            <person name="Zhao L.-H."/>
            <person name="Wang Z.-J."/>
        </authorList>
    </citation>
    <scope>NUCLEOTIDE SEQUENCE</scope>
    <source>
        <strain evidence="3">2943</strain>
    </source>
</reference>
<dbReference type="EMBL" id="JAESIY010000014">
    <property type="protein sequence ID" value="MBL3658594.1"/>
    <property type="molecule type" value="Genomic_DNA"/>
</dbReference>
<dbReference type="Pfam" id="PF00534">
    <property type="entry name" value="Glycos_transf_1"/>
    <property type="match status" value="1"/>
</dbReference>
<gene>
    <name evidence="3" type="ORF">JL102_20755</name>
</gene>
<sequence length="372" mass="42032">MNILFLTYQGDIAGSTNSIIYLTQGLARKGHNIYVGCRKDSLIYNTLNQSKVHVIAMTFASKWDAENMRQIKDAVSKYSISIINAQSGKDRYTSILAKWKYQLPVKIVHTRRQVSKSLGGIQSLFYMRGADKIVAVSEGIKKSLLEKGIAEHKIEVIYNGTPPEKYANIDLLQVERLKDKFGIKSVDFVIGCVARIKEQGQLLRALADLDFRAKVIFVGIEETPEFRKLIQKFDLKHDIFFEGMVGQDHILAYYKIFDVKVLPSRMEGLSQALLEAMYLKVPVIATSLAGNLDLIRDRENGLLFQDNNIGELSSSLMAVYHDTELSEQLKVEGYKTAQEFSVNRTVLNFEDLFNNLLYSQTETITSAHLSAP</sequence>
<dbReference type="SUPFAM" id="SSF53756">
    <property type="entry name" value="UDP-Glycosyltransferase/glycogen phosphorylase"/>
    <property type="match status" value="1"/>
</dbReference>
<feature type="domain" description="Glycosyl transferase family 1" evidence="1">
    <location>
        <begin position="175"/>
        <end position="335"/>
    </location>
</feature>
<dbReference type="AlphaFoldDB" id="A0A937FD63"/>
<protein>
    <submittedName>
        <fullName evidence="3">Glycosyltransferase family 4 protein</fullName>
    </submittedName>
</protein>
<comment type="caution">
    <text evidence="3">The sequence shown here is derived from an EMBL/GenBank/DDBJ whole genome shotgun (WGS) entry which is preliminary data.</text>
</comment>
<dbReference type="Pfam" id="PF13439">
    <property type="entry name" value="Glyco_transf_4"/>
    <property type="match status" value="1"/>
</dbReference>
<dbReference type="Proteomes" id="UP000659388">
    <property type="component" value="Unassembled WGS sequence"/>
</dbReference>
<keyword evidence="4" id="KW-1185">Reference proteome</keyword>
<evidence type="ECO:0000313" key="3">
    <source>
        <dbReference type="EMBL" id="MBL3658594.1"/>
    </source>
</evidence>
<organism evidence="3 4">
    <name type="scientific">Fulvivirga sediminis</name>
    <dbReference type="NCBI Taxonomy" id="2803949"/>
    <lineage>
        <taxon>Bacteria</taxon>
        <taxon>Pseudomonadati</taxon>
        <taxon>Bacteroidota</taxon>
        <taxon>Cytophagia</taxon>
        <taxon>Cytophagales</taxon>
        <taxon>Fulvivirgaceae</taxon>
        <taxon>Fulvivirga</taxon>
    </lineage>
</organism>
<dbReference type="PANTHER" id="PTHR12526">
    <property type="entry name" value="GLYCOSYLTRANSFERASE"/>
    <property type="match status" value="1"/>
</dbReference>
<evidence type="ECO:0000313" key="4">
    <source>
        <dbReference type="Proteomes" id="UP000659388"/>
    </source>
</evidence>
<evidence type="ECO:0000259" key="2">
    <source>
        <dbReference type="Pfam" id="PF13439"/>
    </source>
</evidence>
<name>A0A937FD63_9BACT</name>
<proteinExistence type="predicted"/>
<dbReference type="Gene3D" id="3.40.50.2000">
    <property type="entry name" value="Glycogen Phosphorylase B"/>
    <property type="match status" value="2"/>
</dbReference>
<dbReference type="InterPro" id="IPR001296">
    <property type="entry name" value="Glyco_trans_1"/>
</dbReference>